<dbReference type="Gene3D" id="1.10.238.10">
    <property type="entry name" value="EF-hand"/>
    <property type="match status" value="3"/>
</dbReference>
<dbReference type="InterPro" id="IPR018247">
    <property type="entry name" value="EF_Hand_1_Ca_BS"/>
</dbReference>
<dbReference type="SMART" id="SM00054">
    <property type="entry name" value="EFh"/>
    <property type="match status" value="4"/>
</dbReference>
<evidence type="ECO:0000256" key="3">
    <source>
        <dbReference type="ARBA" id="ARBA00022837"/>
    </source>
</evidence>
<keyword evidence="2" id="KW-0677">Repeat</keyword>
<protein>
    <submittedName>
        <fullName evidence="5">Calcium-binding EF hand family protein</fullName>
    </submittedName>
</protein>
<dbReference type="PROSITE" id="PS00018">
    <property type="entry name" value="EF_HAND_1"/>
    <property type="match status" value="3"/>
</dbReference>
<feature type="domain" description="EF-hand" evidence="4">
    <location>
        <begin position="164"/>
        <end position="199"/>
    </location>
</feature>
<dbReference type="InterPro" id="IPR011992">
    <property type="entry name" value="EF-hand-dom_pair"/>
</dbReference>
<evidence type="ECO:0000313" key="5">
    <source>
        <dbReference type="EMBL" id="KAL2540279.1"/>
    </source>
</evidence>
<reference evidence="6" key="1">
    <citation type="submission" date="2024-07" db="EMBL/GenBank/DDBJ databases">
        <title>Two chromosome-level genome assemblies of Korean endemic species Abeliophyllum distichum and Forsythia ovata (Oleaceae).</title>
        <authorList>
            <person name="Jang H."/>
        </authorList>
    </citation>
    <scope>NUCLEOTIDE SEQUENCE [LARGE SCALE GENOMIC DNA]</scope>
</reference>
<dbReference type="EMBL" id="JBFOLK010000001">
    <property type="protein sequence ID" value="KAL2540279.1"/>
    <property type="molecule type" value="Genomic_DNA"/>
</dbReference>
<keyword evidence="3" id="KW-0106">Calcium</keyword>
<name>A0ABD1VSC7_9LAMI</name>
<dbReference type="Pfam" id="PF13202">
    <property type="entry name" value="EF-hand_5"/>
    <property type="match status" value="2"/>
</dbReference>
<sequence>MSKAVVVCTILATAFILLILLSENIKYSRKYYGPHGLNRRLGIKTPIPVFDPLVAEMERMGEEKEGKRKGLEKDKNYFYDDGRLNISLRLMILFPLLDREPRDGFVDAKELEAWIVHQAFDRMHYRTKKELESHDEDGDGSISFSEHFPLISKEDIERNDMKHGEAGWWMEQFRNADADRNGTLNVFEFQDFLHPEDSRNDQIQRWLLRDKIRQMDYDNDQKLNLEEFEAGAYDSYKTCIEFETGWDKYHSPEELFNKLDIDKDKFLRVEELKPMIQYLNPGELTYAKYYSSYLMHEADDNQDGKLTLDEMLNHDSMFYNTVYDNGRFDDEDDDFHDEL</sequence>
<evidence type="ECO:0000256" key="2">
    <source>
        <dbReference type="ARBA" id="ARBA00022737"/>
    </source>
</evidence>
<evidence type="ECO:0000313" key="6">
    <source>
        <dbReference type="Proteomes" id="UP001604336"/>
    </source>
</evidence>
<evidence type="ECO:0000256" key="1">
    <source>
        <dbReference type="ARBA" id="ARBA00022723"/>
    </source>
</evidence>
<feature type="domain" description="EF-hand" evidence="4">
    <location>
        <begin position="247"/>
        <end position="282"/>
    </location>
</feature>
<keyword evidence="1" id="KW-0479">Metal-binding</keyword>
<evidence type="ECO:0000259" key="4">
    <source>
        <dbReference type="PROSITE" id="PS50222"/>
    </source>
</evidence>
<gene>
    <name evidence="5" type="ORF">Adt_01257</name>
</gene>
<dbReference type="PANTHER" id="PTHR10827:SF98">
    <property type="entry name" value="45 KDA CALCIUM-BINDING PROTEIN"/>
    <property type="match status" value="1"/>
</dbReference>
<dbReference type="GO" id="GO:0046872">
    <property type="term" value="F:metal ion binding"/>
    <property type="evidence" value="ECO:0007669"/>
    <property type="project" value="UniProtKB-KW"/>
</dbReference>
<dbReference type="AlphaFoldDB" id="A0ABD1VSC7"/>
<comment type="caution">
    <text evidence="5">The sequence shown here is derived from an EMBL/GenBank/DDBJ whole genome shotgun (WGS) entry which is preliminary data.</text>
</comment>
<accession>A0ABD1VSC7</accession>
<dbReference type="InterPro" id="IPR002048">
    <property type="entry name" value="EF_hand_dom"/>
</dbReference>
<dbReference type="PANTHER" id="PTHR10827">
    <property type="entry name" value="RETICULOCALBIN"/>
    <property type="match status" value="1"/>
</dbReference>
<proteinExistence type="predicted"/>
<dbReference type="SUPFAM" id="SSF47473">
    <property type="entry name" value="EF-hand"/>
    <property type="match status" value="2"/>
</dbReference>
<keyword evidence="6" id="KW-1185">Reference proteome</keyword>
<dbReference type="Proteomes" id="UP001604336">
    <property type="component" value="Unassembled WGS sequence"/>
</dbReference>
<organism evidence="5 6">
    <name type="scientific">Abeliophyllum distichum</name>
    <dbReference type="NCBI Taxonomy" id="126358"/>
    <lineage>
        <taxon>Eukaryota</taxon>
        <taxon>Viridiplantae</taxon>
        <taxon>Streptophyta</taxon>
        <taxon>Embryophyta</taxon>
        <taxon>Tracheophyta</taxon>
        <taxon>Spermatophyta</taxon>
        <taxon>Magnoliopsida</taxon>
        <taxon>eudicotyledons</taxon>
        <taxon>Gunneridae</taxon>
        <taxon>Pentapetalae</taxon>
        <taxon>asterids</taxon>
        <taxon>lamiids</taxon>
        <taxon>Lamiales</taxon>
        <taxon>Oleaceae</taxon>
        <taxon>Forsythieae</taxon>
        <taxon>Abeliophyllum</taxon>
    </lineage>
</organism>
<dbReference type="PROSITE" id="PS50222">
    <property type="entry name" value="EF_HAND_2"/>
    <property type="match status" value="2"/>
</dbReference>